<feature type="compositionally biased region" description="Basic and acidic residues" evidence="1">
    <location>
        <begin position="227"/>
        <end position="245"/>
    </location>
</feature>
<feature type="region of interest" description="Disordered" evidence="1">
    <location>
        <begin position="227"/>
        <end position="285"/>
    </location>
</feature>
<evidence type="ECO:0000313" key="3">
    <source>
        <dbReference type="Proteomes" id="UP001642405"/>
    </source>
</evidence>
<evidence type="ECO:0000256" key="1">
    <source>
        <dbReference type="SAM" id="MobiDB-lite"/>
    </source>
</evidence>
<keyword evidence="3" id="KW-1185">Reference proteome</keyword>
<proteinExistence type="predicted"/>
<protein>
    <recommendedName>
        <fullName evidence="4">HCNGP-like protein</fullName>
    </recommendedName>
</protein>
<organism evidence="2 3">
    <name type="scientific">Sporothrix curviconia</name>
    <dbReference type="NCBI Taxonomy" id="1260050"/>
    <lineage>
        <taxon>Eukaryota</taxon>
        <taxon>Fungi</taxon>
        <taxon>Dikarya</taxon>
        <taxon>Ascomycota</taxon>
        <taxon>Pezizomycotina</taxon>
        <taxon>Sordariomycetes</taxon>
        <taxon>Sordariomycetidae</taxon>
        <taxon>Ophiostomatales</taxon>
        <taxon>Ophiostomataceae</taxon>
        <taxon>Sporothrix</taxon>
    </lineage>
</organism>
<dbReference type="PANTHER" id="PTHR13464">
    <property type="entry name" value="TRANSCRIPTIONAL REGULATOR PROTEIN HCNGP"/>
    <property type="match status" value="1"/>
</dbReference>
<evidence type="ECO:0000313" key="2">
    <source>
        <dbReference type="EMBL" id="CAK7217111.1"/>
    </source>
</evidence>
<gene>
    <name evidence="2" type="ORF">SCUCBS95973_003041</name>
</gene>
<feature type="compositionally biased region" description="Low complexity" evidence="1">
    <location>
        <begin position="42"/>
        <end position="56"/>
    </location>
</feature>
<dbReference type="Pfam" id="PF07818">
    <property type="entry name" value="HCNGP"/>
    <property type="match status" value="1"/>
</dbReference>
<dbReference type="Proteomes" id="UP001642405">
    <property type="component" value="Unassembled WGS sequence"/>
</dbReference>
<feature type="region of interest" description="Disordered" evidence="1">
    <location>
        <begin position="170"/>
        <end position="194"/>
    </location>
</feature>
<dbReference type="PANTHER" id="PTHR13464:SF0">
    <property type="entry name" value="SAP30-BINDING PROTEIN"/>
    <property type="match status" value="1"/>
</dbReference>
<accession>A0ABP0BC42</accession>
<reference evidence="2 3" key="1">
    <citation type="submission" date="2024-01" db="EMBL/GenBank/DDBJ databases">
        <authorList>
            <person name="Allen C."/>
            <person name="Tagirdzhanova G."/>
        </authorList>
    </citation>
    <scope>NUCLEOTIDE SEQUENCE [LARGE SCALE GENOMIC DNA]</scope>
</reference>
<sequence length="285" mass="29887">MAGLVGYDSSDDESDGREEPQEAIQAERTPGSAPGPVDGNVPIGPAIGPARPPQAGNDLPSLDEDDDATRYDDASLSPPLSPYSSDRAAVRQLTMPRVPDFDIPGSPPPGENATSAESLTALNKKFATFLELKQKKDTHFHARLAQSEAMKNPALMDKLMAFVGLPLSGAVDDNADDDGGSSVKSKRAAARPVDTAVASAQYATTLPLDLWDPASFPPEAYRRSLRRLQEEAAKQRARAPGERVDFVSSAAGESASTPAVGGQDSSRSGTPAAGAATGKRKSRFD</sequence>
<evidence type="ECO:0008006" key="4">
    <source>
        <dbReference type="Google" id="ProtNLM"/>
    </source>
</evidence>
<dbReference type="EMBL" id="CAWUHB010000012">
    <property type="protein sequence ID" value="CAK7217111.1"/>
    <property type="molecule type" value="Genomic_DNA"/>
</dbReference>
<comment type="caution">
    <text evidence="2">The sequence shown here is derived from an EMBL/GenBank/DDBJ whole genome shotgun (WGS) entry which is preliminary data.</text>
</comment>
<name>A0ABP0BC42_9PEZI</name>
<feature type="compositionally biased region" description="Low complexity" evidence="1">
    <location>
        <begin position="74"/>
        <end position="86"/>
    </location>
</feature>
<dbReference type="InterPro" id="IPR012479">
    <property type="entry name" value="SAP30BP"/>
</dbReference>
<feature type="region of interest" description="Disordered" evidence="1">
    <location>
        <begin position="1"/>
        <end position="118"/>
    </location>
</feature>